<reference evidence="5 7" key="1">
    <citation type="submission" date="2018-09" db="EMBL/GenBank/DDBJ databases">
        <title>Genomic investigation of the strawberry pathogen Phytophthora fragariae indicates pathogenicity is determined by transcriptional variation in three key races.</title>
        <authorList>
            <person name="Adams T.M."/>
            <person name="Armitage A.D."/>
            <person name="Sobczyk M.K."/>
            <person name="Bates H.J."/>
            <person name="Dunwell J.M."/>
            <person name="Nellist C.F."/>
            <person name="Harrison R.J."/>
        </authorList>
    </citation>
    <scope>NUCLEOTIDE SEQUENCE [LARGE SCALE GENOMIC DNA]</scope>
    <source>
        <strain evidence="3 5">SCRP249</strain>
        <strain evidence="2 7">SCRP324</strain>
        <strain evidence="4 6">SCRP333</strain>
    </source>
</reference>
<dbReference type="EMBL" id="QXFT01001457">
    <property type="protein sequence ID" value="KAE9318156.1"/>
    <property type="molecule type" value="Genomic_DNA"/>
</dbReference>
<dbReference type="AlphaFoldDB" id="A0A6A3K4H9"/>
<dbReference type="Proteomes" id="UP000434957">
    <property type="component" value="Unassembled WGS sequence"/>
</dbReference>
<evidence type="ECO:0000313" key="4">
    <source>
        <dbReference type="EMBL" id="KAE9318156.1"/>
    </source>
</evidence>
<dbReference type="EMBL" id="QXFU01001530">
    <property type="protein sequence ID" value="KAE9000458.1"/>
    <property type="molecule type" value="Genomic_DNA"/>
</dbReference>
<proteinExistence type="predicted"/>
<protein>
    <submittedName>
        <fullName evidence="2">Uncharacterized protein</fullName>
    </submittedName>
</protein>
<evidence type="ECO:0000313" key="6">
    <source>
        <dbReference type="Proteomes" id="UP000434957"/>
    </source>
</evidence>
<name>A0A6A3K4H9_9STRA</name>
<keyword evidence="1" id="KW-0732">Signal</keyword>
<evidence type="ECO:0000313" key="3">
    <source>
        <dbReference type="EMBL" id="KAE9018491.1"/>
    </source>
</evidence>
<gene>
    <name evidence="3" type="ORF">PR001_g14125</name>
    <name evidence="2" type="ORF">PR002_g18183</name>
    <name evidence="4" type="ORF">PR003_g18311</name>
</gene>
<feature type="chain" id="PRO_5036164682" evidence="1">
    <location>
        <begin position="23"/>
        <end position="52"/>
    </location>
</feature>
<keyword evidence="6" id="KW-1185">Reference proteome</keyword>
<sequence length="52" mass="5723">MSSRRPAEAHLVVSTFLSFTAAGQVQNTWCRSTLPIRIHVVWGQPSPTETGL</sequence>
<accession>A0A6A3K4H9</accession>
<evidence type="ECO:0000313" key="5">
    <source>
        <dbReference type="Proteomes" id="UP000429607"/>
    </source>
</evidence>
<evidence type="ECO:0000313" key="7">
    <source>
        <dbReference type="Proteomes" id="UP000435112"/>
    </source>
</evidence>
<dbReference type="Proteomes" id="UP000435112">
    <property type="component" value="Unassembled WGS sequence"/>
</dbReference>
<comment type="caution">
    <text evidence="2">The sequence shown here is derived from an EMBL/GenBank/DDBJ whole genome shotgun (WGS) entry which is preliminary data.</text>
</comment>
<dbReference type="Proteomes" id="UP000429607">
    <property type="component" value="Unassembled WGS sequence"/>
</dbReference>
<evidence type="ECO:0000256" key="1">
    <source>
        <dbReference type="SAM" id="SignalP"/>
    </source>
</evidence>
<organism evidence="2 7">
    <name type="scientific">Phytophthora rubi</name>
    <dbReference type="NCBI Taxonomy" id="129364"/>
    <lineage>
        <taxon>Eukaryota</taxon>
        <taxon>Sar</taxon>
        <taxon>Stramenopiles</taxon>
        <taxon>Oomycota</taxon>
        <taxon>Peronosporomycetes</taxon>
        <taxon>Peronosporales</taxon>
        <taxon>Peronosporaceae</taxon>
        <taxon>Phytophthora</taxon>
    </lineage>
</organism>
<feature type="signal peptide" evidence="1">
    <location>
        <begin position="1"/>
        <end position="22"/>
    </location>
</feature>
<evidence type="ECO:0000313" key="2">
    <source>
        <dbReference type="EMBL" id="KAE9000458.1"/>
    </source>
</evidence>
<dbReference type="EMBL" id="QXFV01000999">
    <property type="protein sequence ID" value="KAE9018491.1"/>
    <property type="molecule type" value="Genomic_DNA"/>
</dbReference>